<evidence type="ECO:0000256" key="1">
    <source>
        <dbReference type="SAM" id="Phobius"/>
    </source>
</evidence>
<feature type="transmembrane region" description="Helical" evidence="1">
    <location>
        <begin position="121"/>
        <end position="142"/>
    </location>
</feature>
<dbReference type="InterPro" id="IPR024529">
    <property type="entry name" value="ECF_trnsprt_substrate-spec"/>
</dbReference>
<gene>
    <name evidence="2" type="ORF">SAMN05421804_104255</name>
</gene>
<reference evidence="2 3" key="1">
    <citation type="submission" date="2016-10" db="EMBL/GenBank/DDBJ databases">
        <authorList>
            <person name="de Groot N.N."/>
        </authorList>
    </citation>
    <scope>NUCLEOTIDE SEQUENCE [LARGE SCALE GENOMIC DNA]</scope>
    <source>
        <strain evidence="2 3">CGMCC 1.5058</strain>
    </source>
</reference>
<feature type="transmembrane region" description="Helical" evidence="1">
    <location>
        <begin position="50"/>
        <end position="75"/>
    </location>
</feature>
<dbReference type="GO" id="GO:0022857">
    <property type="term" value="F:transmembrane transporter activity"/>
    <property type="evidence" value="ECO:0007669"/>
    <property type="project" value="InterPro"/>
</dbReference>
<dbReference type="RefSeq" id="WP_031575739.1">
    <property type="nucleotide sequence ID" value="NZ_DAMANS010000031.1"/>
</dbReference>
<keyword evidence="1" id="KW-1133">Transmembrane helix</keyword>
<proteinExistence type="predicted"/>
<evidence type="ECO:0000313" key="3">
    <source>
        <dbReference type="Proteomes" id="UP000183255"/>
    </source>
</evidence>
<accession>A0A1G8NNM4</accession>
<dbReference type="EMBL" id="FNDZ01000004">
    <property type="protein sequence ID" value="SDI81742.1"/>
    <property type="molecule type" value="Genomic_DNA"/>
</dbReference>
<feature type="transmembrane region" description="Helical" evidence="1">
    <location>
        <begin position="15"/>
        <end position="38"/>
    </location>
</feature>
<keyword evidence="1" id="KW-0812">Transmembrane</keyword>
<feature type="transmembrane region" description="Helical" evidence="1">
    <location>
        <begin position="162"/>
        <end position="187"/>
    </location>
</feature>
<dbReference type="AlphaFoldDB" id="A0A1G8NNM4"/>
<protein>
    <submittedName>
        <fullName evidence="2">Uncharacterized membrane protein</fullName>
    </submittedName>
</protein>
<feature type="transmembrane region" description="Helical" evidence="1">
    <location>
        <begin position="87"/>
        <end position="109"/>
    </location>
</feature>
<dbReference type="Gene3D" id="1.10.1760.20">
    <property type="match status" value="1"/>
</dbReference>
<keyword evidence="1" id="KW-0472">Membrane</keyword>
<organism evidence="2 3">
    <name type="scientific">Proteiniclasticum ruminis</name>
    <dbReference type="NCBI Taxonomy" id="398199"/>
    <lineage>
        <taxon>Bacteria</taxon>
        <taxon>Bacillati</taxon>
        <taxon>Bacillota</taxon>
        <taxon>Clostridia</taxon>
        <taxon>Eubacteriales</taxon>
        <taxon>Clostridiaceae</taxon>
        <taxon>Proteiniclasticum</taxon>
    </lineage>
</organism>
<dbReference type="Proteomes" id="UP000183255">
    <property type="component" value="Unassembled WGS sequence"/>
</dbReference>
<evidence type="ECO:0000313" key="2">
    <source>
        <dbReference type="EMBL" id="SDI81742.1"/>
    </source>
</evidence>
<name>A0A1G8NNM4_9CLOT</name>
<sequence>MQKQKSTTRFQARQLAIIGLLSGISIFLSVTPLGFIPIPPINPTIMHIPVIIGAIIEGPLVGAFVGGIFGVSSMIRAFMTPTPTNFIFWNPIISVGVRILIGVVSGYVYRMLKNRKSGVAVSALLGTLTNTVGVLGLAYLFYLSRYASALGISESAATAALLGIAGTNGIPEAIVSAMIVVPVVAAYHKIKK</sequence>
<dbReference type="Pfam" id="PF12822">
    <property type="entry name" value="ECF_trnsprt"/>
    <property type="match status" value="1"/>
</dbReference>